<sequence>MGKLTIKRQTQKFQGYREYIDGIPLEMVLIPEGTFTMGAPEQEEGSNDSERPQHNVTLSSFLMGRYPITQAQWKAIASRTDLKVNQVLDPDPSRFKESYQGIDRWQRPVEQVSWYDAVEFCQRLSKLTGRNYTLPSEAQWEYACRGVTEPLKTGESYPPFHFGETITTDLANFDGRESFGKGLKGECREQTTPVGYFKVVNSFGLSDMHGNVWEWCLDDWHDNYRNAPTDGSAWIDSNEQKNVNRENKPNYTKNTDNQSYSPLGGGSWYDYPNICRSAFRFDYYWRDDRSIYNGFRVVCESGRTL</sequence>
<name>A0ABV4WGM0_9CYAN</name>
<proteinExistence type="predicted"/>
<organism evidence="3 4">
    <name type="scientific">Floridaenema evergladense BLCC-F167</name>
    <dbReference type="NCBI Taxonomy" id="3153639"/>
    <lineage>
        <taxon>Bacteria</taxon>
        <taxon>Bacillati</taxon>
        <taxon>Cyanobacteriota</taxon>
        <taxon>Cyanophyceae</taxon>
        <taxon>Oscillatoriophycideae</taxon>
        <taxon>Aerosakkonematales</taxon>
        <taxon>Aerosakkonemataceae</taxon>
        <taxon>Floridanema</taxon>
        <taxon>Floridanema evergladense</taxon>
    </lineage>
</organism>
<dbReference type="SUPFAM" id="SSF56436">
    <property type="entry name" value="C-type lectin-like"/>
    <property type="match status" value="1"/>
</dbReference>
<dbReference type="PANTHER" id="PTHR23150">
    <property type="entry name" value="SULFATASE MODIFYING FACTOR 1, 2"/>
    <property type="match status" value="1"/>
</dbReference>
<dbReference type="InterPro" id="IPR016187">
    <property type="entry name" value="CTDL_fold"/>
</dbReference>
<dbReference type="InterPro" id="IPR005532">
    <property type="entry name" value="SUMF_dom"/>
</dbReference>
<evidence type="ECO:0000313" key="3">
    <source>
        <dbReference type="EMBL" id="MFB2834219.1"/>
    </source>
</evidence>
<evidence type="ECO:0000259" key="2">
    <source>
        <dbReference type="Pfam" id="PF03781"/>
    </source>
</evidence>
<dbReference type="Gene3D" id="3.90.1580.10">
    <property type="entry name" value="paralog of FGE (formylglycine-generating enzyme)"/>
    <property type="match status" value="1"/>
</dbReference>
<keyword evidence="4" id="KW-1185">Reference proteome</keyword>
<evidence type="ECO:0000313" key="4">
    <source>
        <dbReference type="Proteomes" id="UP001576780"/>
    </source>
</evidence>
<dbReference type="InterPro" id="IPR051043">
    <property type="entry name" value="Sulfatase_Mod_Factor_Kinase"/>
</dbReference>
<comment type="caution">
    <text evidence="3">The sequence shown here is derived from an EMBL/GenBank/DDBJ whole genome shotgun (WGS) entry which is preliminary data.</text>
</comment>
<evidence type="ECO:0000256" key="1">
    <source>
        <dbReference type="SAM" id="MobiDB-lite"/>
    </source>
</evidence>
<dbReference type="RefSeq" id="WP_413276661.1">
    <property type="nucleotide sequence ID" value="NZ_JBHFNT010000058.1"/>
</dbReference>
<dbReference type="InterPro" id="IPR042095">
    <property type="entry name" value="SUMF_sf"/>
</dbReference>
<reference evidence="3 4" key="1">
    <citation type="submission" date="2024-09" db="EMBL/GenBank/DDBJ databases">
        <title>Floridaenema gen nov. (Aerosakkonemataceae, Aerosakkonematales ord. nov., Cyanobacteria) from benthic tropical and subtropical fresh waters, with the description of four new species.</title>
        <authorList>
            <person name="Moretto J.A."/>
            <person name="Berthold D.E."/>
            <person name="Lefler F.W."/>
            <person name="Huang I.-S."/>
            <person name="Laughinghouse H. IV."/>
        </authorList>
    </citation>
    <scope>NUCLEOTIDE SEQUENCE [LARGE SCALE GENOMIC DNA]</scope>
    <source>
        <strain evidence="3 4">BLCC-F167</strain>
    </source>
</reference>
<dbReference type="Proteomes" id="UP001576780">
    <property type="component" value="Unassembled WGS sequence"/>
</dbReference>
<gene>
    <name evidence="3" type="ORF">ACE1CA_06770</name>
</gene>
<feature type="compositionally biased region" description="Polar residues" evidence="1">
    <location>
        <begin position="249"/>
        <end position="258"/>
    </location>
</feature>
<dbReference type="Pfam" id="PF03781">
    <property type="entry name" value="FGE-sulfatase"/>
    <property type="match status" value="1"/>
</dbReference>
<accession>A0ABV4WGM0</accession>
<feature type="region of interest" description="Disordered" evidence="1">
    <location>
        <begin position="231"/>
        <end position="258"/>
    </location>
</feature>
<dbReference type="EMBL" id="JBHFNT010000058">
    <property type="protein sequence ID" value="MFB2834219.1"/>
    <property type="molecule type" value="Genomic_DNA"/>
</dbReference>
<dbReference type="PANTHER" id="PTHR23150:SF19">
    <property type="entry name" value="FORMYLGLYCINE-GENERATING ENZYME"/>
    <property type="match status" value="1"/>
</dbReference>
<feature type="compositionally biased region" description="Basic and acidic residues" evidence="1">
    <location>
        <begin position="238"/>
        <end position="248"/>
    </location>
</feature>
<feature type="domain" description="Sulfatase-modifying factor enzyme-like" evidence="2">
    <location>
        <begin position="26"/>
        <end position="298"/>
    </location>
</feature>
<protein>
    <submittedName>
        <fullName evidence="3">Formylglycine-generating enzyme family protein</fullName>
    </submittedName>
</protein>